<dbReference type="OrthoDB" id="5193947at2"/>
<feature type="domain" description="UDP-glucose/GDP-mannose dehydrogenase C-terminal" evidence="5">
    <location>
        <begin position="319"/>
        <end position="419"/>
    </location>
</feature>
<accession>A0A291GK00</accession>
<dbReference type="Proteomes" id="UP000218165">
    <property type="component" value="Chromosome"/>
</dbReference>
<dbReference type="NCBIfam" id="TIGR03026">
    <property type="entry name" value="NDP-sugDHase"/>
    <property type="match status" value="1"/>
</dbReference>
<dbReference type="Pfam" id="PF03720">
    <property type="entry name" value="UDPG_MGDP_dh_C"/>
    <property type="match status" value="1"/>
</dbReference>
<name>A0A291GK00_9MICO</name>
<keyword evidence="2" id="KW-0560">Oxidoreductase</keyword>
<dbReference type="SMART" id="SM00984">
    <property type="entry name" value="UDPG_MGDP_dh_C"/>
    <property type="match status" value="1"/>
</dbReference>
<dbReference type="SUPFAM" id="SSF48179">
    <property type="entry name" value="6-phosphogluconate dehydrogenase C-terminal domain-like"/>
    <property type="match status" value="1"/>
</dbReference>
<dbReference type="InterPro" id="IPR036291">
    <property type="entry name" value="NAD(P)-bd_dom_sf"/>
</dbReference>
<protein>
    <submittedName>
        <fullName evidence="6">Vi polysaccharide biosynthesis protein VipA/TviB</fullName>
    </submittedName>
</protein>
<dbReference type="InterPro" id="IPR008927">
    <property type="entry name" value="6-PGluconate_DH-like_C_sf"/>
</dbReference>
<dbReference type="Pfam" id="PF00984">
    <property type="entry name" value="UDPG_MGDP_dh"/>
    <property type="match status" value="1"/>
</dbReference>
<evidence type="ECO:0000313" key="7">
    <source>
        <dbReference type="Proteomes" id="UP000218165"/>
    </source>
</evidence>
<dbReference type="InterPro" id="IPR014026">
    <property type="entry name" value="UDP-Glc/GDP-Man_DH_dimer"/>
</dbReference>
<dbReference type="KEGG" id="brz:CFK38_01275"/>
<dbReference type="AlphaFoldDB" id="A0A291GK00"/>
<dbReference type="PIRSF" id="PIRSF500136">
    <property type="entry name" value="UDP_ManNAc_DH"/>
    <property type="match status" value="1"/>
</dbReference>
<evidence type="ECO:0000256" key="1">
    <source>
        <dbReference type="ARBA" id="ARBA00006601"/>
    </source>
</evidence>
<dbReference type="InterPro" id="IPR001732">
    <property type="entry name" value="UDP-Glc/GDP-Man_DH_N"/>
</dbReference>
<dbReference type="GO" id="GO:0051287">
    <property type="term" value="F:NAD binding"/>
    <property type="evidence" value="ECO:0007669"/>
    <property type="project" value="InterPro"/>
</dbReference>
<evidence type="ECO:0000259" key="5">
    <source>
        <dbReference type="SMART" id="SM00984"/>
    </source>
</evidence>
<keyword evidence="3" id="KW-0520">NAD</keyword>
<dbReference type="InterPro" id="IPR014027">
    <property type="entry name" value="UDP-Glc/GDP-Man_DH_C"/>
</dbReference>
<dbReference type="PANTHER" id="PTHR43491">
    <property type="entry name" value="UDP-N-ACETYL-D-MANNOSAMINE DEHYDROGENASE"/>
    <property type="match status" value="1"/>
</dbReference>
<evidence type="ECO:0000256" key="2">
    <source>
        <dbReference type="ARBA" id="ARBA00023002"/>
    </source>
</evidence>
<dbReference type="Pfam" id="PF03721">
    <property type="entry name" value="UDPG_MGDP_dh_N"/>
    <property type="match status" value="1"/>
</dbReference>
<evidence type="ECO:0000256" key="3">
    <source>
        <dbReference type="ARBA" id="ARBA00023027"/>
    </source>
</evidence>
<evidence type="ECO:0000256" key="4">
    <source>
        <dbReference type="PIRNR" id="PIRNR000124"/>
    </source>
</evidence>
<dbReference type="PIRSF" id="PIRSF000124">
    <property type="entry name" value="UDPglc_GDPman_dh"/>
    <property type="match status" value="1"/>
</dbReference>
<proteinExistence type="inferred from homology"/>
<dbReference type="GO" id="GO:0016616">
    <property type="term" value="F:oxidoreductase activity, acting on the CH-OH group of donors, NAD or NADP as acceptor"/>
    <property type="evidence" value="ECO:0007669"/>
    <property type="project" value="InterPro"/>
</dbReference>
<dbReference type="GO" id="GO:0016628">
    <property type="term" value="F:oxidoreductase activity, acting on the CH-CH group of donors, NAD or NADP as acceptor"/>
    <property type="evidence" value="ECO:0007669"/>
    <property type="project" value="InterPro"/>
</dbReference>
<reference evidence="7" key="1">
    <citation type="submission" date="2017-09" db="EMBL/GenBank/DDBJ databases">
        <title>Brachybacterium sp. VM2412.</title>
        <authorList>
            <person name="Tak E.J."/>
            <person name="Bae J.-W."/>
        </authorList>
    </citation>
    <scope>NUCLEOTIDE SEQUENCE [LARGE SCALE GENOMIC DNA]</scope>
    <source>
        <strain evidence="7">VM2412</strain>
    </source>
</reference>
<keyword evidence="7" id="KW-1185">Reference proteome</keyword>
<dbReference type="SUPFAM" id="SSF52413">
    <property type="entry name" value="UDP-glucose/GDP-mannose dehydrogenase C-terminal domain"/>
    <property type="match status" value="1"/>
</dbReference>
<comment type="similarity">
    <text evidence="1 4">Belongs to the UDP-glucose/GDP-mannose dehydrogenase family.</text>
</comment>
<dbReference type="PANTHER" id="PTHR43491:SF2">
    <property type="entry name" value="UDP-N-ACETYL-D-MANNOSAMINE DEHYDROGENASE"/>
    <property type="match status" value="1"/>
</dbReference>
<dbReference type="EMBL" id="CP023563">
    <property type="protein sequence ID" value="ATG50304.1"/>
    <property type="molecule type" value="Genomic_DNA"/>
</dbReference>
<organism evidence="6 7">
    <name type="scientific">Brachybacterium vulturis</name>
    <dbReference type="NCBI Taxonomy" id="2017484"/>
    <lineage>
        <taxon>Bacteria</taxon>
        <taxon>Bacillati</taxon>
        <taxon>Actinomycetota</taxon>
        <taxon>Actinomycetes</taxon>
        <taxon>Micrococcales</taxon>
        <taxon>Dermabacteraceae</taxon>
        <taxon>Brachybacterium</taxon>
    </lineage>
</organism>
<evidence type="ECO:0000313" key="6">
    <source>
        <dbReference type="EMBL" id="ATG50304.1"/>
    </source>
</evidence>
<dbReference type="RefSeq" id="WP_096801444.1">
    <property type="nucleotide sequence ID" value="NZ_CP023563.1"/>
</dbReference>
<dbReference type="GO" id="GO:0000271">
    <property type="term" value="P:polysaccharide biosynthetic process"/>
    <property type="evidence" value="ECO:0007669"/>
    <property type="project" value="InterPro"/>
</dbReference>
<dbReference type="SUPFAM" id="SSF51735">
    <property type="entry name" value="NAD(P)-binding Rossmann-fold domains"/>
    <property type="match status" value="1"/>
</dbReference>
<sequence length="426" mass="46458">MLHNSATTRMAVVGLGYVGLPLAVGFAQKIDVVGYDINEGRVSELSAGNDSNLEVSDQELRDSTRLSFTSSADDLRDCNVYVVTTPTPVDRHKVPDLLPILAASAAIGPTLNRGDVVIFESTVYPGATEDECSPILESTSGLTLNQDFYLGYSPERINPGDAEHRFTTIMKVTSGSTPEAAEFVDQLYQLVVEAGTHRAPSIRVAEAAKVIENIQRDVNIALINELSMLFNKLGIDNRAVLEAAGTKWNFLKFRPGLVGGHCIGIDPYYLTHKAKEIDYHPEMILAGRRINDSMGPYVASELIKAMTKTRTVVCGSRVLVLGLTFKENTPDLRNTRVVDITKELTEYGAEVIVHDPWCDPAEARAHLNVEVEETPGAGEYDAVVLAVAHREFLEQGSTWVRSFVKPGGIVYDLKQVLPAGDADLSL</sequence>
<dbReference type="InterPro" id="IPR017476">
    <property type="entry name" value="UDP-Glc/GDP-Man"/>
</dbReference>
<dbReference type="InterPro" id="IPR028359">
    <property type="entry name" value="UDP_ManNAc/GlcNAc_DH"/>
</dbReference>
<gene>
    <name evidence="6" type="ORF">CFK38_01275</name>
</gene>
<dbReference type="InterPro" id="IPR036220">
    <property type="entry name" value="UDP-Glc/GDP-Man_DH_C_sf"/>
</dbReference>
<dbReference type="Gene3D" id="3.40.50.720">
    <property type="entry name" value="NAD(P)-binding Rossmann-like Domain"/>
    <property type="match status" value="2"/>
</dbReference>